<feature type="transmembrane region" description="Helical" evidence="1">
    <location>
        <begin position="47"/>
        <end position="66"/>
    </location>
</feature>
<keyword evidence="1" id="KW-0812">Transmembrane</keyword>
<accession>A0A5B8NMJ7</accession>
<gene>
    <name evidence="2" type="ORF">FRE64_11450</name>
</gene>
<evidence type="ECO:0000313" key="2">
    <source>
        <dbReference type="EMBL" id="QDZ40512.1"/>
    </source>
</evidence>
<keyword evidence="1" id="KW-0472">Membrane</keyword>
<evidence type="ECO:0000256" key="1">
    <source>
        <dbReference type="SAM" id="Phobius"/>
    </source>
</evidence>
<keyword evidence="1" id="KW-1133">Transmembrane helix</keyword>
<dbReference type="KEGG" id="enn:FRE64_11450"/>
<dbReference type="RefSeq" id="WP_146296331.1">
    <property type="nucleotide sequence ID" value="NZ_CP042326.1"/>
</dbReference>
<dbReference type="EMBL" id="CP042326">
    <property type="protein sequence ID" value="QDZ40512.1"/>
    <property type="molecule type" value="Genomic_DNA"/>
</dbReference>
<organism evidence="2 3">
    <name type="scientific">Euhalothece natronophila Z-M001</name>
    <dbReference type="NCBI Taxonomy" id="522448"/>
    <lineage>
        <taxon>Bacteria</taxon>
        <taxon>Bacillati</taxon>
        <taxon>Cyanobacteriota</taxon>
        <taxon>Cyanophyceae</taxon>
        <taxon>Oscillatoriophycideae</taxon>
        <taxon>Chroococcales</taxon>
        <taxon>Halothecacae</taxon>
        <taxon>Halothece cluster</taxon>
        <taxon>Euhalothece</taxon>
    </lineage>
</organism>
<sequence length="120" mass="13178">MIDLFELSRQYCITICSFLVPINLLLTCCTLFCLVRQFNHTIIRYSASVAMVFGLAMIAHVGSWLAVGVVMAPTYILLVLGATCLGINYYASFAPDKLRNLLVLAISHIIGGTTSSNFPR</sequence>
<name>A0A5B8NMJ7_9CHRO</name>
<feature type="transmembrane region" description="Helical" evidence="1">
    <location>
        <begin position="72"/>
        <end position="91"/>
    </location>
</feature>
<feature type="transmembrane region" description="Helical" evidence="1">
    <location>
        <begin position="12"/>
        <end position="35"/>
    </location>
</feature>
<proteinExistence type="predicted"/>
<dbReference type="OrthoDB" id="514266at2"/>
<evidence type="ECO:0000313" key="3">
    <source>
        <dbReference type="Proteomes" id="UP000318453"/>
    </source>
</evidence>
<keyword evidence="3" id="KW-1185">Reference proteome</keyword>
<protein>
    <submittedName>
        <fullName evidence="2">Uncharacterized protein</fullName>
    </submittedName>
</protein>
<dbReference type="Proteomes" id="UP000318453">
    <property type="component" value="Chromosome"/>
</dbReference>
<reference evidence="2" key="1">
    <citation type="submission" date="2019-08" db="EMBL/GenBank/DDBJ databases">
        <title>Carotenoids and Carotenoid Binding Proteins in the Halophilic Cyanobacterium Euhalothece sp. ZM00.</title>
        <authorList>
            <person name="Cho S.M."/>
            <person name="Song J.Y."/>
            <person name="Park Y.-I."/>
        </authorList>
    </citation>
    <scope>NUCLEOTIDE SEQUENCE [LARGE SCALE GENOMIC DNA]</scope>
    <source>
        <strain evidence="2">Z-M001</strain>
    </source>
</reference>
<dbReference type="AlphaFoldDB" id="A0A5B8NMJ7"/>